<dbReference type="CDD" id="cd05305">
    <property type="entry name" value="L-AlaDH"/>
    <property type="match status" value="1"/>
</dbReference>
<evidence type="ECO:0000259" key="4">
    <source>
        <dbReference type="SMART" id="SM01002"/>
    </source>
</evidence>
<sequence>MKIGIPRERKPLEGRVALTPAAVRELIADGNEVRVETGAGVKAGFADADFRQSGAIIADSLAEIYACDLVVKVKEPQPEEFPLLRPGLMLFCYLHLAACPDVLAQLLEKRVTAFAFETVTVGGRLPLLAPMSAIAGRIAVQIGMHYLQQPEGGAGLLLGGVMNTPPGKVVVLGAGVAGSHAAIMASALGADVWVLDQSEAALEALHSQHRSINCLRYDERALTMLAPDTDLLIGAVLLPGAEAPRLVSRALLAKLPRGRVVVDIAIDQGGCIEGIRPTDWRAPLYWEDGLGFAAVTNMPGAVPRTSAQALSRAILPHVRFLGTGDWKKDQVFHTALATENGVIRHPALLPA</sequence>
<dbReference type="SUPFAM" id="SSF51735">
    <property type="entry name" value="NAD(P)-binding Rossmann-fold domains"/>
    <property type="match status" value="1"/>
</dbReference>
<keyword evidence="7" id="KW-1185">Reference proteome</keyword>
<protein>
    <recommendedName>
        <fullName evidence="2">alanine dehydrogenase</fullName>
        <ecNumber evidence="2">1.4.1.1</ecNumber>
    </recommendedName>
</protein>
<dbReference type="GO" id="GO:0005886">
    <property type="term" value="C:plasma membrane"/>
    <property type="evidence" value="ECO:0007669"/>
    <property type="project" value="TreeGrafter"/>
</dbReference>
<comment type="caution">
    <text evidence="6">The sequence shown here is derived from an EMBL/GenBank/DDBJ whole genome shotgun (WGS) entry which is preliminary data.</text>
</comment>
<dbReference type="EMBL" id="SHKX01000012">
    <property type="protein sequence ID" value="RZU45287.1"/>
    <property type="molecule type" value="Genomic_DNA"/>
</dbReference>
<keyword evidence="3" id="KW-0560">Oxidoreductase</keyword>
<dbReference type="EC" id="1.4.1.1" evidence="2"/>
<feature type="domain" description="Alanine dehydrogenase/pyridine nucleotide transhydrogenase N-terminal" evidence="5">
    <location>
        <begin position="4"/>
        <end position="135"/>
    </location>
</feature>
<evidence type="ECO:0000256" key="3">
    <source>
        <dbReference type="ARBA" id="ARBA00023002"/>
    </source>
</evidence>
<dbReference type="InterPro" id="IPR036291">
    <property type="entry name" value="NAD(P)-bd_dom_sf"/>
</dbReference>
<dbReference type="InterPro" id="IPR007698">
    <property type="entry name" value="AlaDH/PNT_NAD(H)-bd"/>
</dbReference>
<dbReference type="RefSeq" id="WP_165391422.1">
    <property type="nucleotide sequence ID" value="NZ_SHKX01000012.1"/>
</dbReference>
<dbReference type="Gene3D" id="3.40.50.720">
    <property type="entry name" value="NAD(P)-binding Rossmann-like Domain"/>
    <property type="match status" value="2"/>
</dbReference>
<proteinExistence type="inferred from homology"/>
<evidence type="ECO:0000256" key="2">
    <source>
        <dbReference type="ARBA" id="ARBA00012897"/>
    </source>
</evidence>
<name>A0A4Q7Z4Q2_9GAMM</name>
<dbReference type="SMART" id="SM01002">
    <property type="entry name" value="AlaDh_PNT_C"/>
    <property type="match status" value="1"/>
</dbReference>
<dbReference type="Proteomes" id="UP000292423">
    <property type="component" value="Unassembled WGS sequence"/>
</dbReference>
<dbReference type="Pfam" id="PF05222">
    <property type="entry name" value="AlaDh_PNT_N"/>
    <property type="match status" value="1"/>
</dbReference>
<reference evidence="6 7" key="1">
    <citation type="submission" date="2019-02" db="EMBL/GenBank/DDBJ databases">
        <title>Genomic Encyclopedia of Type Strains, Phase IV (KMG-IV): sequencing the most valuable type-strain genomes for metagenomic binning, comparative biology and taxonomic classification.</title>
        <authorList>
            <person name="Goeker M."/>
        </authorList>
    </citation>
    <scope>NUCLEOTIDE SEQUENCE [LARGE SCALE GENOMIC DNA]</scope>
    <source>
        <strain evidence="6 7">DSM 105135</strain>
    </source>
</reference>
<dbReference type="InterPro" id="IPR008141">
    <property type="entry name" value="Ala_DH"/>
</dbReference>
<gene>
    <name evidence="6" type="ORF">EV700_2106</name>
</gene>
<organism evidence="6 7">
    <name type="scientific">Fluviicoccus keumensis</name>
    <dbReference type="NCBI Taxonomy" id="1435465"/>
    <lineage>
        <taxon>Bacteria</taxon>
        <taxon>Pseudomonadati</taxon>
        <taxon>Pseudomonadota</taxon>
        <taxon>Gammaproteobacteria</taxon>
        <taxon>Moraxellales</taxon>
        <taxon>Moraxellaceae</taxon>
        <taxon>Fluviicoccus</taxon>
    </lineage>
</organism>
<dbReference type="AlphaFoldDB" id="A0A4Q7Z4Q2"/>
<dbReference type="PANTHER" id="PTHR42795:SF1">
    <property type="entry name" value="ALANINE DEHYDROGENASE"/>
    <property type="match status" value="1"/>
</dbReference>
<dbReference type="GO" id="GO:0042853">
    <property type="term" value="P:L-alanine catabolic process"/>
    <property type="evidence" value="ECO:0007669"/>
    <property type="project" value="InterPro"/>
</dbReference>
<dbReference type="PANTHER" id="PTHR42795">
    <property type="entry name" value="ALANINE DEHYDROGENASE"/>
    <property type="match status" value="1"/>
</dbReference>
<evidence type="ECO:0000256" key="1">
    <source>
        <dbReference type="ARBA" id="ARBA00005689"/>
    </source>
</evidence>
<dbReference type="SMART" id="SM01003">
    <property type="entry name" value="AlaDh_PNT_N"/>
    <property type="match status" value="1"/>
</dbReference>
<comment type="similarity">
    <text evidence="1">Belongs to the AlaDH/PNT family.</text>
</comment>
<dbReference type="InterPro" id="IPR007886">
    <property type="entry name" value="AlaDH/PNT_N"/>
</dbReference>
<evidence type="ECO:0000259" key="5">
    <source>
        <dbReference type="SMART" id="SM01003"/>
    </source>
</evidence>
<dbReference type="GO" id="GO:0000286">
    <property type="term" value="F:alanine dehydrogenase activity"/>
    <property type="evidence" value="ECO:0007669"/>
    <property type="project" value="UniProtKB-EC"/>
</dbReference>
<dbReference type="SUPFAM" id="SSF52283">
    <property type="entry name" value="Formate/glycerate dehydrogenase catalytic domain-like"/>
    <property type="match status" value="1"/>
</dbReference>
<accession>A0A4Q7Z4Q2</accession>
<dbReference type="Pfam" id="PF01262">
    <property type="entry name" value="AlaDh_PNT_C"/>
    <property type="match status" value="1"/>
</dbReference>
<evidence type="ECO:0000313" key="7">
    <source>
        <dbReference type="Proteomes" id="UP000292423"/>
    </source>
</evidence>
<evidence type="ECO:0000313" key="6">
    <source>
        <dbReference type="EMBL" id="RZU45287.1"/>
    </source>
</evidence>
<feature type="domain" description="Alanine dehydrogenase/pyridine nucleotide transhydrogenase NAD(H)-binding" evidence="4">
    <location>
        <begin position="147"/>
        <end position="294"/>
    </location>
</feature>